<gene>
    <name evidence="10" type="ORF">J2853_003335</name>
</gene>
<dbReference type="Pfam" id="PF14684">
    <property type="entry name" value="Tricorn_C1"/>
    <property type="match status" value="1"/>
</dbReference>
<dbReference type="GO" id="GO:0008233">
    <property type="term" value="F:peptidase activity"/>
    <property type="evidence" value="ECO:0007669"/>
    <property type="project" value="UniProtKB-KW"/>
</dbReference>
<dbReference type="Pfam" id="PF26549">
    <property type="entry name" value="Tricorn_N"/>
    <property type="match status" value="1"/>
</dbReference>
<dbReference type="RefSeq" id="WP_307558750.1">
    <property type="nucleotide sequence ID" value="NZ_JAUSQU010000001.1"/>
</dbReference>
<comment type="caution">
    <text evidence="10">The sequence shown here is derived from an EMBL/GenBank/DDBJ whole genome shotgun (WGS) entry which is preliminary data.</text>
</comment>
<comment type="subcellular location">
    <subcellularLocation>
        <location evidence="1 7">Cytoplasm</location>
    </subcellularLocation>
</comment>
<evidence type="ECO:0000256" key="2">
    <source>
        <dbReference type="ARBA" id="ARBA00008524"/>
    </source>
</evidence>
<dbReference type="PANTHER" id="PTHR43253">
    <property type="entry name" value="TRICORN PROTEASE HOMOLOG 2-RELATED"/>
    <property type="match status" value="1"/>
</dbReference>
<organism evidence="10 11">
    <name type="scientific">Streptosporangium lutulentum</name>
    <dbReference type="NCBI Taxonomy" id="1461250"/>
    <lineage>
        <taxon>Bacteria</taxon>
        <taxon>Bacillati</taxon>
        <taxon>Actinomycetota</taxon>
        <taxon>Actinomycetes</taxon>
        <taxon>Streptosporangiales</taxon>
        <taxon>Streptosporangiaceae</taxon>
        <taxon>Streptosporangium</taxon>
    </lineage>
</organism>
<evidence type="ECO:0000256" key="8">
    <source>
        <dbReference type="SAM" id="MobiDB-lite"/>
    </source>
</evidence>
<keyword evidence="3 7" id="KW-0963">Cytoplasm</keyword>
<dbReference type="Gene3D" id="2.130.10.10">
    <property type="entry name" value="YVTN repeat-like/Quinoprotein amine dehydrogenase"/>
    <property type="match status" value="2"/>
</dbReference>
<keyword evidence="4 7" id="KW-0645">Protease</keyword>
<keyword evidence="6 7" id="KW-0720">Serine protease</keyword>
<feature type="region of interest" description="Disordered" evidence="8">
    <location>
        <begin position="394"/>
        <end position="460"/>
    </location>
</feature>
<dbReference type="InterPro" id="IPR005151">
    <property type="entry name" value="Tail-specific_protease"/>
</dbReference>
<dbReference type="InterPro" id="IPR028204">
    <property type="entry name" value="Tricorn_C1"/>
</dbReference>
<feature type="region of interest" description="Disordered" evidence="8">
    <location>
        <begin position="1097"/>
        <end position="1125"/>
    </location>
</feature>
<dbReference type="Pfam" id="PF03572">
    <property type="entry name" value="Peptidase_S41"/>
    <property type="match status" value="1"/>
</dbReference>
<dbReference type="PIRSF" id="PIRSF036421">
    <property type="entry name" value="Tricorn_protease"/>
    <property type="match status" value="1"/>
</dbReference>
<evidence type="ECO:0000313" key="10">
    <source>
        <dbReference type="EMBL" id="MDP9844124.1"/>
    </source>
</evidence>
<sequence length="1125" mass="124213">MPAYLRFPTIFGDMVVFAAEDDLWMVSTTGGRAFRLTAGEAEAGYPRFSPRGDQLAFVGREEGPEEVYVMPADGGAARRVTYHGARSTVTGWDPDGAIVYASDECQPIEGQNWLHRVQPYGIPERLPYGPANTISYGPQIVLGRNTADPARWKRYRGGTVGDLWIQIDGTERFRRLIALPGNLASPCWCGDRVYFVSDHEGVGNIYSCTADGGDLRRHSDHADYYARNLSGDGHRLVYHAGAELHLVEDGESRPIEVRLRSSRTQRNRRFAPAEDFLDSATLNPDGSGLAVTTRGKAFSFAAWEGPVRQHGSLYGVRYRLLNWLNDGERLIAAASDDGDREVLVVLTADGSAEPVRLDHLDTGRVTALEVSPRADRVAIANHRNELIIVDLPRGDGLTADADSPKGTGPEEDTGPAEGGGPTRNADPAQDTGPEETTGPGRNAGSMEDTGTARCGEPGRSTVVDSSRFGAIEDLAWSPDGRWLAYACRDTAQTMAIKLCRVETGETSFATRPVLWDTCPSFDPGGDYLYFIGRRVFNPVYDELQSALGFPLGSRPYAVALRADVGSPFVPEPRPLKDDDDDDDGGGEEEIEVVIDLEGIENRVAGFPVPEGRYDRIAGIKGKAVYLTFPVEGSLGDDYADSSDSSDGTLHLYDFAKQKQETLVGDVSEFQLGRDGATLLYQAGKRLRVIRAGETPEEDDSSNRTGGWVDMHRVKVSIRPEAEWRQMFREAWRLQRENFWSEDMAGIDWDGVYRRYLPLVDRVTTRGEFSDLLWELLGELGTSHAYESGGAYRSRPHYRQGKLGVDWSFEDGHYRIAGIVNGDRWDPEATSPLNRLGVDVRPGDVVLAVNGQPVGPEAGPDERLVNQADQEVQLTIRRGQEKRTVTVRAIGDEQPGRYRDWVEANRARCHELSGGRIGYLHIPDMGPEGYAEFHRGFLAEYDREGLVVDVRFNGGGHVSALLLEKLSRRRLGYDFPRWGVPEPYPDESPRGPMVAITNEWAGSDGDIFSHTFKVLGLGPLIGKRTWGGVIGIWPRHQLADGTVTTQPEFSFAFDDVGWRVENYGTDPDIEIDITPQDYARGVDTQLDKAIEVALDRLATHPPHTPNPDARPRLPVPSLPPRLRAQP</sequence>
<comment type="similarity">
    <text evidence="2 7">Belongs to the peptidase S41B family.</text>
</comment>
<accession>A0ABT9QBN4</accession>
<keyword evidence="5 7" id="KW-0378">Hydrolase</keyword>
<dbReference type="InterPro" id="IPR012393">
    <property type="entry name" value="Tricorn_protease"/>
</dbReference>
<dbReference type="InterPro" id="IPR015943">
    <property type="entry name" value="WD40/YVTN_repeat-like_dom_sf"/>
</dbReference>
<dbReference type="Gene3D" id="3.90.226.10">
    <property type="entry name" value="2-enoyl-CoA Hydratase, Chain A, domain 1"/>
    <property type="match status" value="1"/>
</dbReference>
<evidence type="ECO:0000256" key="4">
    <source>
        <dbReference type="ARBA" id="ARBA00022670"/>
    </source>
</evidence>
<dbReference type="Gene3D" id="2.120.10.60">
    <property type="entry name" value="Tricorn protease N-terminal domain"/>
    <property type="match status" value="1"/>
</dbReference>
<evidence type="ECO:0000259" key="9">
    <source>
        <dbReference type="SMART" id="SM00245"/>
    </source>
</evidence>
<dbReference type="Proteomes" id="UP001225356">
    <property type="component" value="Unassembled WGS sequence"/>
</dbReference>
<dbReference type="InterPro" id="IPR029045">
    <property type="entry name" value="ClpP/crotonase-like_dom_sf"/>
</dbReference>
<name>A0ABT9QBN4_9ACTN</name>
<dbReference type="EC" id="3.4.21.-" evidence="7"/>
<evidence type="ECO:0000256" key="1">
    <source>
        <dbReference type="ARBA" id="ARBA00004496"/>
    </source>
</evidence>
<dbReference type="InterPro" id="IPR036034">
    <property type="entry name" value="PDZ_sf"/>
</dbReference>
<evidence type="ECO:0000256" key="7">
    <source>
        <dbReference type="PIRNR" id="PIRNR036421"/>
    </source>
</evidence>
<dbReference type="EMBL" id="JAUSQU010000001">
    <property type="protein sequence ID" value="MDP9844124.1"/>
    <property type="molecule type" value="Genomic_DNA"/>
</dbReference>
<evidence type="ECO:0000256" key="5">
    <source>
        <dbReference type="ARBA" id="ARBA00022801"/>
    </source>
</evidence>
<protein>
    <recommendedName>
        <fullName evidence="7">Tricorn protease homolog</fullName>
        <ecNumber evidence="7">3.4.21.-</ecNumber>
    </recommendedName>
</protein>
<dbReference type="Gene3D" id="2.30.42.10">
    <property type="match status" value="1"/>
</dbReference>
<dbReference type="Pfam" id="PF26550">
    <property type="entry name" value="Tricorn_2nd"/>
    <property type="match status" value="2"/>
</dbReference>
<dbReference type="PANTHER" id="PTHR43253:SF1">
    <property type="entry name" value="TRICORN PROTEASE HOMOLOG 2-RELATED"/>
    <property type="match status" value="1"/>
</dbReference>
<dbReference type="CDD" id="cd07562">
    <property type="entry name" value="Peptidase_S41_TRI"/>
    <property type="match status" value="1"/>
</dbReference>
<dbReference type="SMART" id="SM00245">
    <property type="entry name" value="TSPc"/>
    <property type="match status" value="1"/>
</dbReference>
<reference evidence="10 11" key="1">
    <citation type="submission" date="2023-07" db="EMBL/GenBank/DDBJ databases">
        <title>Sequencing the genomes of 1000 actinobacteria strains.</title>
        <authorList>
            <person name="Klenk H.-P."/>
        </authorList>
    </citation>
    <scope>NUCLEOTIDE SEQUENCE [LARGE SCALE GENOMIC DNA]</scope>
    <source>
        <strain evidence="10 11">DSM 46740</strain>
    </source>
</reference>
<feature type="domain" description="Tail specific protease" evidence="9">
    <location>
        <begin position="881"/>
        <end position="1071"/>
    </location>
</feature>
<dbReference type="Pfam" id="PF14685">
    <property type="entry name" value="PDZ_Tricorn"/>
    <property type="match status" value="1"/>
</dbReference>
<evidence type="ECO:0000256" key="6">
    <source>
        <dbReference type="ARBA" id="ARBA00022825"/>
    </source>
</evidence>
<dbReference type="InterPro" id="IPR029414">
    <property type="entry name" value="Tricorn_PDZ"/>
</dbReference>
<dbReference type="Gene3D" id="3.30.750.44">
    <property type="match status" value="1"/>
</dbReference>
<dbReference type="SUPFAM" id="SSF69304">
    <property type="entry name" value="Tricorn protease N-terminal domain"/>
    <property type="match status" value="1"/>
</dbReference>
<proteinExistence type="inferred from homology"/>
<dbReference type="SUPFAM" id="SSF50156">
    <property type="entry name" value="PDZ domain-like"/>
    <property type="match status" value="1"/>
</dbReference>
<dbReference type="GO" id="GO:0006508">
    <property type="term" value="P:proteolysis"/>
    <property type="evidence" value="ECO:0007669"/>
    <property type="project" value="UniProtKB-KW"/>
</dbReference>
<evidence type="ECO:0000313" key="11">
    <source>
        <dbReference type="Proteomes" id="UP001225356"/>
    </source>
</evidence>
<dbReference type="SUPFAM" id="SSF52096">
    <property type="entry name" value="ClpP/crotonase"/>
    <property type="match status" value="1"/>
</dbReference>
<comment type="function">
    <text evidence="7">Degrades oligopeptides.</text>
</comment>
<keyword evidence="11" id="KW-1185">Reference proteome</keyword>
<dbReference type="SUPFAM" id="SSF69322">
    <property type="entry name" value="Tricorn protease domain 2"/>
    <property type="match status" value="1"/>
</dbReference>
<evidence type="ECO:0000256" key="3">
    <source>
        <dbReference type="ARBA" id="ARBA00022490"/>
    </source>
</evidence>